<name>A0ABX0IDR7_9FLAO</name>
<sequence length="658" mass="76714">MRILQVVFILFFVFKLEAQNYELENVTFEELMESKHHIDTSAVASIMFKKQETNFKYKKDDGFVCTTDFSIKIKIYKKEGLKFADFKIPYFVGYSNLRDESVKIVKAYTYNLSGNKIIKTKVTSESKFENKLNEFWETKIIAFPDVKVGSIIELRYVLKSQNLSVLPDFQFQYSIPVDYAEYISKIPEFYIYKAIKQGYVDVEYNEKVEQASQTFDDKYGNLLSMNYKQINSRYQTKNVPSLIEENFSNNIENYYGKIDNELQIIRMPNEEPEKIATTWEDVTNSIYKEKNFGEELFKTDYFAKQINNLLLNQENNKMDLIFNYVKNNIVWNGKYGYFPKTGVEEAFKNKTGNVAEINLMLVSMLNYAGLNAFPILISTKDNGIAIFPSRTKFNYVIAGVELNDKTIVLLDATNKNASPNIIPERAMNWFGRMIRKNGTSEMVNLYPEKSSIENVSVLAELKTDGTIKGKQRKLLTDYYAFEYRNENGNRNKENYIEELEKRENFSLVEEYKLDNLNDLTKPIIETYSFTSNSLVDIIGSKIYFSPMLFHQITENPFKAENRLYPVDFNFPIKDSYTFSIKIPEGYVLESKPESLNIAMEDNKGSFKYTVSENMGTIQFACSLEINAPIIESAYYQHLKEFFNQIVLKQNEKIVLIKK</sequence>
<dbReference type="RefSeq" id="WP_166237390.1">
    <property type="nucleotide sequence ID" value="NZ_JAAJBV010000010.1"/>
</dbReference>
<dbReference type="Pfam" id="PF12969">
    <property type="entry name" value="DUF3857"/>
    <property type="match status" value="1"/>
</dbReference>
<dbReference type="Gene3D" id="2.60.40.3140">
    <property type="match status" value="1"/>
</dbReference>
<evidence type="ECO:0000313" key="3">
    <source>
        <dbReference type="Proteomes" id="UP000761423"/>
    </source>
</evidence>
<proteinExistence type="predicted"/>
<accession>A0ABX0IDR7</accession>
<gene>
    <name evidence="2" type="ORF">G4L40_11700</name>
</gene>
<organism evidence="2 3">
    <name type="scientific">Flavobacterium celericrescens</name>
    <dbReference type="NCBI Taxonomy" id="2709780"/>
    <lineage>
        <taxon>Bacteria</taxon>
        <taxon>Pseudomonadati</taxon>
        <taxon>Bacteroidota</taxon>
        <taxon>Flavobacteriia</taxon>
        <taxon>Flavobacteriales</taxon>
        <taxon>Flavobacteriaceae</taxon>
        <taxon>Flavobacterium</taxon>
    </lineage>
</organism>
<dbReference type="Proteomes" id="UP000761423">
    <property type="component" value="Unassembled WGS sequence"/>
</dbReference>
<keyword evidence="3" id="KW-1185">Reference proteome</keyword>
<reference evidence="2 3" key="1">
    <citation type="submission" date="2020-02" db="EMBL/GenBank/DDBJ databases">
        <authorList>
            <person name="Chen W.-M."/>
        </authorList>
    </citation>
    <scope>NUCLEOTIDE SEQUENCE [LARGE SCALE GENOMIC DNA]</scope>
    <source>
        <strain evidence="2 3">TWA-26</strain>
    </source>
</reference>
<protein>
    <submittedName>
        <fullName evidence="2">DUF3857 domain-containing protein</fullName>
    </submittedName>
</protein>
<dbReference type="EMBL" id="JAAJBV010000010">
    <property type="protein sequence ID" value="NHM05370.1"/>
    <property type="molecule type" value="Genomic_DNA"/>
</dbReference>
<comment type="caution">
    <text evidence="2">The sequence shown here is derived from an EMBL/GenBank/DDBJ whole genome shotgun (WGS) entry which is preliminary data.</text>
</comment>
<dbReference type="InterPro" id="IPR024618">
    <property type="entry name" value="DUF3857"/>
</dbReference>
<feature type="domain" description="DUF3857" evidence="1">
    <location>
        <begin position="73"/>
        <end position="192"/>
    </location>
</feature>
<evidence type="ECO:0000313" key="2">
    <source>
        <dbReference type="EMBL" id="NHM05370.1"/>
    </source>
</evidence>
<evidence type="ECO:0000259" key="1">
    <source>
        <dbReference type="Pfam" id="PF12969"/>
    </source>
</evidence>
<dbReference type="Gene3D" id="2.60.120.1130">
    <property type="match status" value="1"/>
</dbReference>
<dbReference type="Gene3D" id="3.10.620.30">
    <property type="match status" value="1"/>
</dbReference>